<dbReference type="EMBL" id="FXAN01000040">
    <property type="protein sequence ID" value="SMF99288.1"/>
    <property type="molecule type" value="Genomic_DNA"/>
</dbReference>
<dbReference type="AlphaFoldDB" id="A0A238H1Z6"/>
<dbReference type="Proteomes" id="UP000198460">
    <property type="component" value="Unassembled WGS sequence"/>
</dbReference>
<evidence type="ECO:0000313" key="2">
    <source>
        <dbReference type="EMBL" id="SMF99288.1"/>
    </source>
</evidence>
<name>A0A238H1Z6_9BURK</name>
<gene>
    <name evidence="2" type="ORF">BSIN_0017</name>
</gene>
<feature type="compositionally biased region" description="Low complexity" evidence="1">
    <location>
        <begin position="9"/>
        <end position="20"/>
    </location>
</feature>
<reference evidence="2 3" key="1">
    <citation type="submission" date="2017-04" db="EMBL/GenBank/DDBJ databases">
        <authorList>
            <person name="Afonso C.L."/>
            <person name="Miller P.J."/>
            <person name="Scott M.A."/>
            <person name="Spackman E."/>
            <person name="Goraichik I."/>
            <person name="Dimitrov K.M."/>
            <person name="Suarez D.L."/>
            <person name="Swayne D.E."/>
        </authorList>
    </citation>
    <scope>NUCLEOTIDE SEQUENCE [LARGE SCALE GENOMIC DNA]</scope>
    <source>
        <strain evidence="2">LMG 28154</strain>
    </source>
</reference>
<protein>
    <submittedName>
        <fullName evidence="2">Uncharacterized protein</fullName>
    </submittedName>
</protein>
<accession>A0A238H1Z6</accession>
<sequence>MRPVTSVKSRPPFSRSRTSSGIMTTGACEIRPAPMILPINGIPFENSAIQQTFGKRMIQRLMRANDAASRQQ</sequence>
<proteinExistence type="predicted"/>
<feature type="region of interest" description="Disordered" evidence="1">
    <location>
        <begin position="1"/>
        <end position="23"/>
    </location>
</feature>
<evidence type="ECO:0000313" key="3">
    <source>
        <dbReference type="Proteomes" id="UP000198460"/>
    </source>
</evidence>
<evidence type="ECO:0000256" key="1">
    <source>
        <dbReference type="SAM" id="MobiDB-lite"/>
    </source>
</evidence>
<dbReference type="PROSITE" id="PS51257">
    <property type="entry name" value="PROKAR_LIPOPROTEIN"/>
    <property type="match status" value="1"/>
</dbReference>
<organism evidence="2 3">
    <name type="scientific">Burkholderia singularis</name>
    <dbReference type="NCBI Taxonomy" id="1503053"/>
    <lineage>
        <taxon>Bacteria</taxon>
        <taxon>Pseudomonadati</taxon>
        <taxon>Pseudomonadota</taxon>
        <taxon>Betaproteobacteria</taxon>
        <taxon>Burkholderiales</taxon>
        <taxon>Burkholderiaceae</taxon>
        <taxon>Burkholderia</taxon>
        <taxon>pseudomallei group</taxon>
    </lineage>
</organism>